<dbReference type="AlphaFoldDB" id="A0ABD2XBY3"/>
<dbReference type="Proteomes" id="UP001627154">
    <property type="component" value="Unassembled WGS sequence"/>
</dbReference>
<evidence type="ECO:0000256" key="3">
    <source>
        <dbReference type="ARBA" id="ARBA00022679"/>
    </source>
</evidence>
<dbReference type="InterPro" id="IPR038459">
    <property type="entry name" value="MT_TRM10-typ_sf"/>
</dbReference>
<keyword evidence="2" id="KW-0489">Methyltransferase</keyword>
<dbReference type="PROSITE" id="PS51675">
    <property type="entry name" value="SAM_MT_TRM10"/>
    <property type="match status" value="1"/>
</dbReference>
<comment type="caution">
    <text evidence="12">The sequence shown here is derived from an EMBL/GenBank/DDBJ whole genome shotgun (WGS) entry which is preliminary data.</text>
</comment>
<dbReference type="InterPro" id="IPR007356">
    <property type="entry name" value="tRNA_m1G_MeTrfase_euk"/>
</dbReference>
<evidence type="ECO:0000313" key="12">
    <source>
        <dbReference type="EMBL" id="KAL3402744.1"/>
    </source>
</evidence>
<evidence type="ECO:0000256" key="8">
    <source>
        <dbReference type="ARBA" id="ARBA00023128"/>
    </source>
</evidence>
<accession>A0ABD2XBY3</accession>
<evidence type="ECO:0000256" key="4">
    <source>
        <dbReference type="ARBA" id="ARBA00022691"/>
    </source>
</evidence>
<dbReference type="EMBL" id="JBJJXI010000033">
    <property type="protein sequence ID" value="KAL3402744.1"/>
    <property type="molecule type" value="Genomic_DNA"/>
</dbReference>
<feature type="domain" description="SAM-dependent MTase TRM10-type" evidence="11">
    <location>
        <begin position="196"/>
        <end position="389"/>
    </location>
</feature>
<dbReference type="PANTHER" id="PTHR13563:SF5">
    <property type="entry name" value="TRNA METHYLTRANSFERASE 10 HOMOLOG C"/>
    <property type="match status" value="1"/>
</dbReference>
<feature type="coiled-coil region" evidence="10">
    <location>
        <begin position="142"/>
        <end position="169"/>
    </location>
</feature>
<sequence>MYPRALRSIFVKFTNQQTTSSVVNNGFSAVTLQKLQASEARRHFATHLDEEFEHEDEDELPEGLQKKHWIDSKAQKEVDKMLATKPEIAKLKKVIELEWEVMKQDGECVPSALRPRDWEEVLKLPSRNKRRKFFNYLFIIEKQKEKRQMEKLQNMAELELIREERAKREVPNEIVYGFGANFLLRRVSDATMNHMYNWNVHRASMFGNKLVYDFSYEKLMTTFELKSCAKQIMESFAVNRVHNYPFEMTFCNVNMNGPLFERVMRFMPHILDDDFPIRVEEKSYLDLFDKSQVVYLSSDAPTMMEKYDPDSIYIVGAYVDRGPKKPISMAKAKKDKIKMVKFPIDKYIRFGDGSGKDLTLNQCTSIMLDAQCYGMEEAMKHVPRRKLLESRVKVLERKIQKDLFLSKTGTEELAYDNDDVVRPQIMSENVYDFSHSARSKHRKQWNK</sequence>
<dbReference type="GO" id="GO:0008168">
    <property type="term" value="F:methyltransferase activity"/>
    <property type="evidence" value="ECO:0007669"/>
    <property type="project" value="UniProtKB-KW"/>
</dbReference>
<dbReference type="Gene3D" id="3.40.1280.30">
    <property type="match status" value="1"/>
</dbReference>
<dbReference type="PANTHER" id="PTHR13563">
    <property type="entry name" value="TRNA (GUANINE-9-) METHYLTRANSFERASE"/>
    <property type="match status" value="1"/>
</dbReference>
<evidence type="ECO:0000256" key="6">
    <source>
        <dbReference type="ARBA" id="ARBA00022946"/>
    </source>
</evidence>
<evidence type="ECO:0000256" key="2">
    <source>
        <dbReference type="ARBA" id="ARBA00022603"/>
    </source>
</evidence>
<keyword evidence="5" id="KW-0819">tRNA processing</keyword>
<gene>
    <name evidence="12" type="ORF">TKK_004346</name>
</gene>
<comment type="subcellular location">
    <subcellularLocation>
        <location evidence="1">Mitochondrion</location>
    </subcellularLocation>
</comment>
<evidence type="ECO:0000256" key="5">
    <source>
        <dbReference type="ARBA" id="ARBA00022694"/>
    </source>
</evidence>
<dbReference type="CDD" id="cd18102">
    <property type="entry name" value="Trm10_MRRP1"/>
    <property type="match status" value="1"/>
</dbReference>
<evidence type="ECO:0000256" key="1">
    <source>
        <dbReference type="ARBA" id="ARBA00004173"/>
    </source>
</evidence>
<evidence type="ECO:0000256" key="10">
    <source>
        <dbReference type="SAM" id="Coils"/>
    </source>
</evidence>
<evidence type="ECO:0000256" key="7">
    <source>
        <dbReference type="ARBA" id="ARBA00023054"/>
    </source>
</evidence>
<dbReference type="InterPro" id="IPR025812">
    <property type="entry name" value="Trm10_C_MTase_dom"/>
</dbReference>
<keyword evidence="6" id="KW-0809">Transit peptide</keyword>
<reference evidence="12 13" key="1">
    <citation type="journal article" date="2024" name="bioRxiv">
        <title>A reference genome for Trichogramma kaykai: A tiny desert-dwelling parasitoid wasp with competing sex-ratio distorters.</title>
        <authorList>
            <person name="Culotta J."/>
            <person name="Lindsey A.R."/>
        </authorList>
    </citation>
    <scope>NUCLEOTIDE SEQUENCE [LARGE SCALE GENOMIC DNA]</scope>
    <source>
        <strain evidence="12 13">KSX58</strain>
    </source>
</reference>
<keyword evidence="3" id="KW-0808">Transferase</keyword>
<keyword evidence="8" id="KW-0496">Mitochondrion</keyword>
<organism evidence="12 13">
    <name type="scientific">Trichogramma kaykai</name>
    <dbReference type="NCBI Taxonomy" id="54128"/>
    <lineage>
        <taxon>Eukaryota</taxon>
        <taxon>Metazoa</taxon>
        <taxon>Ecdysozoa</taxon>
        <taxon>Arthropoda</taxon>
        <taxon>Hexapoda</taxon>
        <taxon>Insecta</taxon>
        <taxon>Pterygota</taxon>
        <taxon>Neoptera</taxon>
        <taxon>Endopterygota</taxon>
        <taxon>Hymenoptera</taxon>
        <taxon>Apocrita</taxon>
        <taxon>Proctotrupomorpha</taxon>
        <taxon>Chalcidoidea</taxon>
        <taxon>Trichogrammatidae</taxon>
        <taxon>Trichogramma</taxon>
    </lineage>
</organism>
<evidence type="ECO:0000259" key="11">
    <source>
        <dbReference type="PROSITE" id="PS51675"/>
    </source>
</evidence>
<evidence type="ECO:0000256" key="9">
    <source>
        <dbReference type="ARBA" id="ARBA00029803"/>
    </source>
</evidence>
<keyword evidence="7 10" id="KW-0175">Coiled coil</keyword>
<dbReference type="GO" id="GO:0008033">
    <property type="term" value="P:tRNA processing"/>
    <property type="evidence" value="ECO:0007669"/>
    <property type="project" value="UniProtKB-KW"/>
</dbReference>
<keyword evidence="4" id="KW-0949">S-adenosyl-L-methionine</keyword>
<keyword evidence="13" id="KW-1185">Reference proteome</keyword>
<dbReference type="GO" id="GO:0032259">
    <property type="term" value="P:methylation"/>
    <property type="evidence" value="ECO:0007669"/>
    <property type="project" value="UniProtKB-KW"/>
</dbReference>
<evidence type="ECO:0000313" key="13">
    <source>
        <dbReference type="Proteomes" id="UP001627154"/>
    </source>
</evidence>
<name>A0ABD2XBY3_9HYME</name>
<protein>
    <recommendedName>
        <fullName evidence="9">RNA (guanine-9-)-methyltransferase domain-containing protein 1</fullName>
    </recommendedName>
</protein>
<proteinExistence type="predicted"/>
<dbReference type="GO" id="GO:0005739">
    <property type="term" value="C:mitochondrion"/>
    <property type="evidence" value="ECO:0007669"/>
    <property type="project" value="UniProtKB-SubCell"/>
</dbReference>
<dbReference type="InterPro" id="IPR028564">
    <property type="entry name" value="MT_TRM10-typ"/>
</dbReference>